<sequence>MLAYTQTRSCSFICSIQKSPDIHRGRQTKAGTFLSTEYCARKTLSNTQYGVLGGNTPPSAERWTTSSCSRRLDLPQNLQRAQRGSFLRLSSILFPFLDLLPFLRRIGLNSHNPFTPSSEQAGRMPTTDSVLYLEPSLQKRANMGRFMTTILSCLHNLLIQVPQNGYHNISRVVQPQIRSLSDSFVASSSVRPAAGTKKGDIELQSMKPKKMDTAPLRTEGQHQTVPTR</sequence>
<feature type="region of interest" description="Disordered" evidence="1">
    <location>
        <begin position="191"/>
        <end position="228"/>
    </location>
</feature>
<keyword evidence="3" id="KW-1185">Reference proteome</keyword>
<dbReference type="Proteomes" id="UP000094526">
    <property type="component" value="Unassembled WGS sequence"/>
</dbReference>
<protein>
    <submittedName>
        <fullName evidence="2">Uncharacterized protein</fullName>
    </submittedName>
</protein>
<evidence type="ECO:0000313" key="3">
    <source>
        <dbReference type="Proteomes" id="UP000094526"/>
    </source>
</evidence>
<reference evidence="3" key="1">
    <citation type="submission" date="2015-07" db="EMBL/GenBank/DDBJ databases">
        <authorList>
            <person name="Teixeira M.M."/>
            <person name="Souza R.C."/>
            <person name="Almeida L.G."/>
            <person name="Vicente V.A."/>
            <person name="de Hoog S."/>
            <person name="Bocca A.L."/>
            <person name="de Almeida S.R."/>
            <person name="Vasconcelos A.T."/>
            <person name="Felipe M.S."/>
        </authorList>
    </citation>
    <scope>NUCLEOTIDE SEQUENCE [LARGE SCALE GENOMIC DNA]</scope>
    <source>
        <strain evidence="3">KSF</strain>
    </source>
</reference>
<gene>
    <name evidence="2" type="ORF">CLCR_10789</name>
</gene>
<dbReference type="EMBL" id="LGRB01000008">
    <property type="protein sequence ID" value="OCT52955.1"/>
    <property type="molecule type" value="Genomic_DNA"/>
</dbReference>
<name>A0A1C1CWV7_9EURO</name>
<dbReference type="OrthoDB" id="4148081at2759"/>
<evidence type="ECO:0000256" key="1">
    <source>
        <dbReference type="SAM" id="MobiDB-lite"/>
    </source>
</evidence>
<comment type="caution">
    <text evidence="2">The sequence shown here is derived from an EMBL/GenBank/DDBJ whole genome shotgun (WGS) entry which is preliminary data.</text>
</comment>
<evidence type="ECO:0000313" key="2">
    <source>
        <dbReference type="EMBL" id="OCT52955.1"/>
    </source>
</evidence>
<dbReference type="AlphaFoldDB" id="A0A1C1CWV7"/>
<dbReference type="VEuPathDB" id="FungiDB:CLCR_10789"/>
<dbReference type="VEuPathDB" id="FungiDB:G647_04296"/>
<proteinExistence type="predicted"/>
<accession>A0A1C1CWV7</accession>
<organism evidence="2 3">
    <name type="scientific">Cladophialophora carrionii</name>
    <dbReference type="NCBI Taxonomy" id="86049"/>
    <lineage>
        <taxon>Eukaryota</taxon>
        <taxon>Fungi</taxon>
        <taxon>Dikarya</taxon>
        <taxon>Ascomycota</taxon>
        <taxon>Pezizomycotina</taxon>
        <taxon>Eurotiomycetes</taxon>
        <taxon>Chaetothyriomycetidae</taxon>
        <taxon>Chaetothyriales</taxon>
        <taxon>Herpotrichiellaceae</taxon>
        <taxon>Cladophialophora</taxon>
    </lineage>
</organism>